<dbReference type="PANTHER" id="PTHR38471:SF2">
    <property type="entry name" value="FOUR HELIX BUNDLE PROTEIN"/>
    <property type="match status" value="1"/>
</dbReference>
<dbReference type="EMBL" id="CP134536">
    <property type="protein sequence ID" value="WNH12831.1"/>
    <property type="molecule type" value="Genomic_DNA"/>
</dbReference>
<organism evidence="1 3">
    <name type="scientific">Thalassobellus suaedae</name>
    <dbReference type="NCBI Taxonomy" id="3074124"/>
    <lineage>
        <taxon>Bacteria</taxon>
        <taxon>Pseudomonadati</taxon>
        <taxon>Bacteroidota</taxon>
        <taxon>Flavobacteriia</taxon>
        <taxon>Flavobacteriales</taxon>
        <taxon>Flavobacteriaceae</taxon>
        <taxon>Thalassobellus</taxon>
    </lineage>
</organism>
<sequence>MKESILKSKSYDFAIFIVKTYKIISSEKKELTLSRQLLKSGTSIGANIREAEFAQSSKDFISKMSIALKEANETEYWLLILKDTNYIELDHFNKLMSINKELIKMLVSTINTMKSKLK</sequence>
<dbReference type="Proteomes" id="UP001302806">
    <property type="component" value="Chromosome"/>
</dbReference>
<dbReference type="RefSeq" id="WP_415862812.1">
    <property type="nucleotide sequence ID" value="NZ_CP134536.1"/>
</dbReference>
<dbReference type="EMBL" id="CP134537">
    <property type="protein sequence ID" value="WNH07549.1"/>
    <property type="molecule type" value="Genomic_DNA"/>
</dbReference>
<dbReference type="NCBIfam" id="TIGR02436">
    <property type="entry name" value="four helix bundle protein"/>
    <property type="match status" value="1"/>
</dbReference>
<dbReference type="Pfam" id="PF05635">
    <property type="entry name" value="23S_rRNA_IVP"/>
    <property type="match status" value="1"/>
</dbReference>
<evidence type="ECO:0000313" key="3">
    <source>
        <dbReference type="Proteomes" id="UP001302806"/>
    </source>
</evidence>
<dbReference type="Proteomes" id="UP001303407">
    <property type="component" value="Chromosome"/>
</dbReference>
<name>A0ABY9XNS5_9FLAO</name>
<dbReference type="InterPro" id="IPR036583">
    <property type="entry name" value="23S_rRNA_IVS_sf"/>
</dbReference>
<dbReference type="InterPro" id="IPR012657">
    <property type="entry name" value="23S_rRNA-intervening_sequence"/>
</dbReference>
<dbReference type="SUPFAM" id="SSF158446">
    <property type="entry name" value="IVS-encoded protein-like"/>
    <property type="match status" value="1"/>
</dbReference>
<accession>A0ABY9XNS5</accession>
<protein>
    <submittedName>
        <fullName evidence="1">Four helix bundle protein</fullName>
    </submittedName>
</protein>
<dbReference type="PANTHER" id="PTHR38471">
    <property type="entry name" value="FOUR HELIX BUNDLE PROTEIN"/>
    <property type="match status" value="1"/>
</dbReference>
<proteinExistence type="predicted"/>
<evidence type="ECO:0000313" key="1">
    <source>
        <dbReference type="EMBL" id="WNH07549.1"/>
    </source>
</evidence>
<dbReference type="Gene3D" id="1.20.1440.60">
    <property type="entry name" value="23S rRNA-intervening sequence"/>
    <property type="match status" value="1"/>
</dbReference>
<gene>
    <name evidence="2" type="ORF">RHP49_00895</name>
    <name evidence="1" type="ORF">RHP51_09905</name>
</gene>
<evidence type="ECO:0000313" key="2">
    <source>
        <dbReference type="EMBL" id="WNH12831.1"/>
    </source>
</evidence>
<keyword evidence="4" id="KW-1185">Reference proteome</keyword>
<reference evidence="3 4" key="1">
    <citation type="submission" date="2023-09" db="EMBL/GenBank/DDBJ databases">
        <title>Thalassobella suaedae gen. nov., sp. nov., a marine bacterium of the family Flavobacteriaceae isolated from a halophyte Suaeda japonica.</title>
        <authorList>
            <person name="Lee S.Y."/>
            <person name="Hwang C.Y."/>
        </authorList>
    </citation>
    <scope>NUCLEOTIDE SEQUENCE [LARGE SCALE GENOMIC DNA]</scope>
    <source>
        <strain evidence="2 4">HL-DH10</strain>
        <strain evidence="1 3">HL-DH14</strain>
    </source>
</reference>
<evidence type="ECO:0000313" key="4">
    <source>
        <dbReference type="Proteomes" id="UP001303407"/>
    </source>
</evidence>
<dbReference type="PIRSF" id="PIRSF035652">
    <property type="entry name" value="CHP02436"/>
    <property type="match status" value="1"/>
</dbReference>